<gene>
    <name evidence="2" type="ORF">JX265_012237</name>
</gene>
<dbReference type="Gene3D" id="3.30.560.10">
    <property type="entry name" value="Glucose Oxidase, domain 3"/>
    <property type="match status" value="1"/>
</dbReference>
<dbReference type="SUPFAM" id="SSF51905">
    <property type="entry name" value="FAD/NAD(P)-binding domain"/>
    <property type="match status" value="1"/>
</dbReference>
<evidence type="ECO:0000259" key="1">
    <source>
        <dbReference type="Pfam" id="PF05199"/>
    </source>
</evidence>
<proteinExistence type="predicted"/>
<protein>
    <recommendedName>
        <fullName evidence="1">Glucose-methanol-choline oxidoreductase C-terminal domain-containing protein</fullName>
    </recommendedName>
</protein>
<comment type="caution">
    <text evidence="2">The sequence shown here is derived from an EMBL/GenBank/DDBJ whole genome shotgun (WGS) entry which is preliminary data.</text>
</comment>
<evidence type="ECO:0000313" key="3">
    <source>
        <dbReference type="Proteomes" id="UP000829685"/>
    </source>
</evidence>
<keyword evidence="3" id="KW-1185">Reference proteome</keyword>
<dbReference type="Gene3D" id="3.50.50.60">
    <property type="entry name" value="FAD/NAD(P)-binding domain"/>
    <property type="match status" value="1"/>
</dbReference>
<dbReference type="Proteomes" id="UP000829685">
    <property type="component" value="Unassembled WGS sequence"/>
</dbReference>
<dbReference type="AlphaFoldDB" id="A0A9P9WBD0"/>
<dbReference type="Pfam" id="PF05199">
    <property type="entry name" value="GMC_oxred_C"/>
    <property type="match status" value="1"/>
</dbReference>
<dbReference type="EMBL" id="JAFIMR010000050">
    <property type="protein sequence ID" value="KAI1855792.1"/>
    <property type="molecule type" value="Genomic_DNA"/>
</dbReference>
<name>A0A9P9WBD0_9PEZI</name>
<organism evidence="2 3">
    <name type="scientific">Neoarthrinium moseri</name>
    <dbReference type="NCBI Taxonomy" id="1658444"/>
    <lineage>
        <taxon>Eukaryota</taxon>
        <taxon>Fungi</taxon>
        <taxon>Dikarya</taxon>
        <taxon>Ascomycota</taxon>
        <taxon>Pezizomycotina</taxon>
        <taxon>Sordariomycetes</taxon>
        <taxon>Xylariomycetidae</taxon>
        <taxon>Amphisphaeriales</taxon>
        <taxon>Apiosporaceae</taxon>
        <taxon>Neoarthrinium</taxon>
    </lineage>
</organism>
<dbReference type="GO" id="GO:0016614">
    <property type="term" value="F:oxidoreductase activity, acting on CH-OH group of donors"/>
    <property type="evidence" value="ECO:0007669"/>
    <property type="project" value="InterPro"/>
</dbReference>
<feature type="domain" description="Glucose-methanol-choline oxidoreductase C-terminal" evidence="1">
    <location>
        <begin position="18"/>
        <end position="98"/>
    </location>
</feature>
<reference evidence="2" key="1">
    <citation type="submission" date="2021-03" db="EMBL/GenBank/DDBJ databases">
        <title>Revisited historic fungal species revealed as producer of novel bioactive compounds through whole genome sequencing and comparative genomics.</title>
        <authorList>
            <person name="Vignolle G.A."/>
            <person name="Hochenegger N."/>
            <person name="Mach R.L."/>
            <person name="Mach-Aigner A.R."/>
            <person name="Javad Rahimi M."/>
            <person name="Salim K.A."/>
            <person name="Chan C.M."/>
            <person name="Lim L.B.L."/>
            <person name="Cai F."/>
            <person name="Druzhinina I.S."/>
            <person name="U'Ren J.M."/>
            <person name="Derntl C."/>
        </authorList>
    </citation>
    <scope>NUCLEOTIDE SEQUENCE</scope>
    <source>
        <strain evidence="2">TUCIM 5799</strain>
    </source>
</reference>
<evidence type="ECO:0000313" key="2">
    <source>
        <dbReference type="EMBL" id="KAI1855792.1"/>
    </source>
</evidence>
<sequence length="100" mass="10745">MRFLAKAAQGYATVLVTTEPMTGIPISTALDCRLSFDEWYDAVLRRVGSSQHLTGGNPMLAQEAGGVANNERLVYGTINVRVVDGSVFPYQPSARPMGLA</sequence>
<dbReference type="InterPro" id="IPR007867">
    <property type="entry name" value="GMC_OxRtase_C"/>
</dbReference>
<accession>A0A9P9WBD0</accession>
<dbReference type="OrthoDB" id="269227at2759"/>
<dbReference type="InterPro" id="IPR036188">
    <property type="entry name" value="FAD/NAD-bd_sf"/>
</dbReference>